<dbReference type="Pfam" id="PF08240">
    <property type="entry name" value="ADH_N"/>
    <property type="match status" value="1"/>
</dbReference>
<keyword evidence="5" id="KW-1185">Reference proteome</keyword>
<dbReference type="GO" id="GO:0035925">
    <property type="term" value="F:mRNA 3'-UTR AU-rich region binding"/>
    <property type="evidence" value="ECO:0007669"/>
    <property type="project" value="TreeGrafter"/>
</dbReference>
<dbReference type="InterPro" id="IPR020843">
    <property type="entry name" value="ER"/>
</dbReference>
<evidence type="ECO:0000256" key="1">
    <source>
        <dbReference type="ARBA" id="ARBA00022857"/>
    </source>
</evidence>
<dbReference type="InterPro" id="IPR047618">
    <property type="entry name" value="QOR-like"/>
</dbReference>
<dbReference type="Proteomes" id="UP000464495">
    <property type="component" value="Chromosome"/>
</dbReference>
<keyword evidence="1" id="KW-0521">NADP</keyword>
<dbReference type="Gene3D" id="3.40.50.720">
    <property type="entry name" value="NAD(P)-binding Rossmann-like Domain"/>
    <property type="match status" value="1"/>
</dbReference>
<gene>
    <name evidence="4" type="ORF">GO499_09620</name>
</gene>
<dbReference type="InterPro" id="IPR013149">
    <property type="entry name" value="ADH-like_C"/>
</dbReference>
<dbReference type="GO" id="GO:0070402">
    <property type="term" value="F:NADPH binding"/>
    <property type="evidence" value="ECO:0007669"/>
    <property type="project" value="TreeGrafter"/>
</dbReference>
<dbReference type="SUPFAM" id="SSF51735">
    <property type="entry name" value="NAD(P)-binding Rossmann-fold domains"/>
    <property type="match status" value="1"/>
</dbReference>
<protein>
    <submittedName>
        <fullName evidence="4">Zinc-binding dehydrogenase</fullName>
    </submittedName>
</protein>
<dbReference type="EMBL" id="CP046620">
    <property type="protein sequence ID" value="QHQ35432.1"/>
    <property type="molecule type" value="Genomic_DNA"/>
</dbReference>
<dbReference type="SMART" id="SM00829">
    <property type="entry name" value="PKS_ER"/>
    <property type="match status" value="1"/>
</dbReference>
<dbReference type="Pfam" id="PF00107">
    <property type="entry name" value="ADH_zinc_N"/>
    <property type="match status" value="1"/>
</dbReference>
<dbReference type="GO" id="GO:0005829">
    <property type="term" value="C:cytosol"/>
    <property type="evidence" value="ECO:0007669"/>
    <property type="project" value="TreeGrafter"/>
</dbReference>
<keyword evidence="2" id="KW-0560">Oxidoreductase</keyword>
<dbReference type="InterPro" id="IPR011032">
    <property type="entry name" value="GroES-like_sf"/>
</dbReference>
<dbReference type="SUPFAM" id="SSF50129">
    <property type="entry name" value="GroES-like"/>
    <property type="match status" value="1"/>
</dbReference>
<evidence type="ECO:0000259" key="3">
    <source>
        <dbReference type="SMART" id="SM00829"/>
    </source>
</evidence>
<feature type="domain" description="Enoyl reductase (ER)" evidence="3">
    <location>
        <begin position="11"/>
        <end position="322"/>
    </location>
</feature>
<name>A0A6P1T4G6_9RHOB</name>
<sequence>MSKAIVQDDKGGPEEFKWVEWDAGRPGEGDVLIRHTAIGVNFIDTYVRSGAYPMMTFPGVVGMEAAGIVEELGCGVEDLSVGDRVAYVMTEPGAYSEQRVVPAERMVAIPDDITDETAAALMLKGMTAEQLLFRIAPVEQGDIVLVHSAAGGVGQLLVTWAKALGCTVIGITSTPEKADLISSLGADHVIVSSSEDVPARVSAITGGKGCAVVYDGVGKDTFDVSIAVASKFGRVVSFGNASGAVPPVNIAVLAPKCLLLARPQVFPYIADRSDLLRASDRLFDAVRTGAVNADISKIYALSDASEAHTDLEARRTTGQILLQP</sequence>
<dbReference type="PANTHER" id="PTHR48106:SF7">
    <property type="entry name" value="DEHYDROGENASE, ZINC-CONTAINING, PUTATIVE (AFU_ORTHOLOGUE AFUA_5G10220)-RELATED"/>
    <property type="match status" value="1"/>
</dbReference>
<dbReference type="InterPro" id="IPR013154">
    <property type="entry name" value="ADH-like_N"/>
</dbReference>
<evidence type="ECO:0000256" key="2">
    <source>
        <dbReference type="ARBA" id="ARBA00023002"/>
    </source>
</evidence>
<proteinExistence type="predicted"/>
<dbReference type="KEGG" id="amaq:GO499_09620"/>
<reference evidence="4 5" key="1">
    <citation type="submission" date="2019-12" db="EMBL/GenBank/DDBJ databases">
        <title>Complete genome sequence of Algicella marina strain 9Alg 56(T) isolated from the red alga Tichocarpus crinitus.</title>
        <authorList>
            <person name="Kim S.-G."/>
            <person name="Nedashkovskaya O.I."/>
        </authorList>
    </citation>
    <scope>NUCLEOTIDE SEQUENCE [LARGE SCALE GENOMIC DNA]</scope>
    <source>
        <strain evidence="4 5">9Alg 56</strain>
    </source>
</reference>
<dbReference type="Gene3D" id="3.90.180.10">
    <property type="entry name" value="Medium-chain alcohol dehydrogenases, catalytic domain"/>
    <property type="match status" value="1"/>
</dbReference>
<accession>A0A6P1T4G6</accession>
<dbReference type="PANTHER" id="PTHR48106">
    <property type="entry name" value="QUINONE OXIDOREDUCTASE PIG3-RELATED"/>
    <property type="match status" value="1"/>
</dbReference>
<dbReference type="RefSeq" id="WP_161861993.1">
    <property type="nucleotide sequence ID" value="NZ_CP046620.1"/>
</dbReference>
<dbReference type="FunFam" id="3.40.50.720:FF:000053">
    <property type="entry name" value="Quinone oxidoreductase 1"/>
    <property type="match status" value="1"/>
</dbReference>
<dbReference type="CDD" id="cd05286">
    <property type="entry name" value="QOR2"/>
    <property type="match status" value="1"/>
</dbReference>
<organism evidence="4 5">
    <name type="scientific">Algicella marina</name>
    <dbReference type="NCBI Taxonomy" id="2683284"/>
    <lineage>
        <taxon>Bacteria</taxon>
        <taxon>Pseudomonadati</taxon>
        <taxon>Pseudomonadota</taxon>
        <taxon>Alphaproteobacteria</taxon>
        <taxon>Rhodobacterales</taxon>
        <taxon>Paracoccaceae</taxon>
        <taxon>Algicella</taxon>
    </lineage>
</organism>
<dbReference type="GO" id="GO:0003960">
    <property type="term" value="F:quinone reductase (NADPH) activity"/>
    <property type="evidence" value="ECO:0007669"/>
    <property type="project" value="InterPro"/>
</dbReference>
<evidence type="ECO:0000313" key="4">
    <source>
        <dbReference type="EMBL" id="QHQ35432.1"/>
    </source>
</evidence>
<evidence type="ECO:0000313" key="5">
    <source>
        <dbReference type="Proteomes" id="UP000464495"/>
    </source>
</evidence>
<dbReference type="InterPro" id="IPR036291">
    <property type="entry name" value="NAD(P)-bd_dom_sf"/>
</dbReference>
<dbReference type="AlphaFoldDB" id="A0A6P1T4G6"/>